<keyword evidence="8" id="KW-1185">Reference proteome</keyword>
<dbReference type="PROSITE" id="PS50850">
    <property type="entry name" value="MFS"/>
    <property type="match status" value="1"/>
</dbReference>
<feature type="transmembrane region" description="Helical" evidence="5">
    <location>
        <begin position="87"/>
        <end position="107"/>
    </location>
</feature>
<dbReference type="InterPro" id="IPR020846">
    <property type="entry name" value="MFS_dom"/>
</dbReference>
<keyword evidence="3 5" id="KW-1133">Transmembrane helix</keyword>
<feature type="transmembrane region" description="Helical" evidence="5">
    <location>
        <begin position="387"/>
        <end position="407"/>
    </location>
</feature>
<dbReference type="PANTHER" id="PTHR23508:SF10">
    <property type="entry name" value="CARBOXYLIC ACID TRANSPORTER PROTEIN HOMOLOG"/>
    <property type="match status" value="1"/>
</dbReference>
<dbReference type="PANTHER" id="PTHR23508">
    <property type="entry name" value="CARBOXYLIC ACID TRANSPORTER PROTEIN HOMOLOG"/>
    <property type="match status" value="1"/>
</dbReference>
<keyword evidence="4 5" id="KW-0472">Membrane</keyword>
<dbReference type="Pfam" id="PF07690">
    <property type="entry name" value="MFS_1"/>
    <property type="match status" value="1"/>
</dbReference>
<evidence type="ECO:0000256" key="3">
    <source>
        <dbReference type="ARBA" id="ARBA00022989"/>
    </source>
</evidence>
<comment type="caution">
    <text evidence="7">The sequence shown here is derived from an EMBL/GenBank/DDBJ whole genome shotgun (WGS) entry which is preliminary data.</text>
</comment>
<feature type="transmembrane region" description="Helical" evidence="5">
    <location>
        <begin position="216"/>
        <end position="240"/>
    </location>
</feature>
<reference evidence="7 8" key="1">
    <citation type="submission" date="2024-04" db="EMBL/GenBank/DDBJ databases">
        <title>Aurantiacibacter sp. DGU6 16S ribosomal RNA gene Genome sequencing and assembly.</title>
        <authorList>
            <person name="Park S."/>
        </authorList>
    </citation>
    <scope>NUCLEOTIDE SEQUENCE [LARGE SCALE GENOMIC DNA]</scope>
    <source>
        <strain evidence="7 8">DGU6</strain>
    </source>
</reference>
<feature type="transmembrane region" description="Helical" evidence="5">
    <location>
        <begin position="60"/>
        <end position="80"/>
    </location>
</feature>
<accession>A0ABU9IHX8</accession>
<comment type="subcellular location">
    <subcellularLocation>
        <location evidence="1">Membrane</location>
        <topology evidence="1">Multi-pass membrane protein</topology>
    </subcellularLocation>
</comment>
<dbReference type="InterPro" id="IPR011701">
    <property type="entry name" value="MFS"/>
</dbReference>
<keyword evidence="2 5" id="KW-0812">Transmembrane</keyword>
<feature type="domain" description="Major facilitator superfamily (MFS) profile" evidence="6">
    <location>
        <begin position="22"/>
        <end position="411"/>
    </location>
</feature>
<feature type="transmembrane region" description="Helical" evidence="5">
    <location>
        <begin position="291"/>
        <end position="311"/>
    </location>
</feature>
<proteinExistence type="predicted"/>
<dbReference type="Proteomes" id="UP001497045">
    <property type="component" value="Unassembled WGS sequence"/>
</dbReference>
<feature type="transmembrane region" description="Helical" evidence="5">
    <location>
        <begin position="317"/>
        <end position="342"/>
    </location>
</feature>
<evidence type="ECO:0000256" key="2">
    <source>
        <dbReference type="ARBA" id="ARBA00022692"/>
    </source>
</evidence>
<feature type="transmembrane region" description="Helical" evidence="5">
    <location>
        <begin position="146"/>
        <end position="168"/>
    </location>
</feature>
<feature type="transmembrane region" description="Helical" evidence="5">
    <location>
        <begin position="113"/>
        <end position="134"/>
    </location>
</feature>
<gene>
    <name evidence="7" type="ORF">AAEO60_13235</name>
</gene>
<dbReference type="RefSeq" id="WP_341674181.1">
    <property type="nucleotide sequence ID" value="NZ_JBBYHV010000002.1"/>
</dbReference>
<organism evidence="7 8">
    <name type="scientific">Aurantiacibacter gilvus</name>
    <dbReference type="NCBI Taxonomy" id="3139141"/>
    <lineage>
        <taxon>Bacteria</taxon>
        <taxon>Pseudomonadati</taxon>
        <taxon>Pseudomonadota</taxon>
        <taxon>Alphaproteobacteria</taxon>
        <taxon>Sphingomonadales</taxon>
        <taxon>Erythrobacteraceae</taxon>
        <taxon>Aurantiacibacter</taxon>
    </lineage>
</organism>
<sequence>MPKAVAGDARGPARFSRQALAAIAVCTAIYFLDGLIHTVLGPMAPEISAELGLGPAALGQIFSANLIGQTIGLLVFPLIARRLGNPAAIILAVFGFCLAQFATAVSWDASSLFAFRLIDGIFLGGCLPSCLAIVTKVAPSHRLGLALMVLFTGYGSGATASGILASAFLDNGGWRLAIALVGALSGVTAVAAMIWLRGADKGPDSAAAEKTASRPLDVLAPGMLGGTLLLWLMFISMLTVQYCLSSWLPTLLVEVGRDQSFAALSVTIFSLGGIVAALGVGVLIDRFGGTRVLGAFLIIAAVTLFLVGQFLATVPGWLLMTMLATGGFFFLGAYGGINYVLATYYPEDLRAFGIGLTKSVSRLGTIVAPVLIGYGLVLGIAETTMMSLFAIPAAFAAFAVYAVGHLARSAA</sequence>
<feature type="transmembrane region" description="Helical" evidence="5">
    <location>
        <begin position="20"/>
        <end position="40"/>
    </location>
</feature>
<evidence type="ECO:0000313" key="8">
    <source>
        <dbReference type="Proteomes" id="UP001497045"/>
    </source>
</evidence>
<evidence type="ECO:0000256" key="5">
    <source>
        <dbReference type="SAM" id="Phobius"/>
    </source>
</evidence>
<dbReference type="EMBL" id="JBBYHV010000002">
    <property type="protein sequence ID" value="MEL1251634.1"/>
    <property type="molecule type" value="Genomic_DNA"/>
</dbReference>
<evidence type="ECO:0000256" key="1">
    <source>
        <dbReference type="ARBA" id="ARBA00004141"/>
    </source>
</evidence>
<feature type="transmembrane region" description="Helical" evidence="5">
    <location>
        <begin position="363"/>
        <end position="381"/>
    </location>
</feature>
<feature type="transmembrane region" description="Helical" evidence="5">
    <location>
        <begin position="260"/>
        <end position="284"/>
    </location>
</feature>
<name>A0ABU9IHX8_9SPHN</name>
<dbReference type="InterPro" id="IPR036259">
    <property type="entry name" value="MFS_trans_sf"/>
</dbReference>
<dbReference type="SUPFAM" id="SSF103473">
    <property type="entry name" value="MFS general substrate transporter"/>
    <property type="match status" value="1"/>
</dbReference>
<protein>
    <submittedName>
        <fullName evidence="7">MFS transporter</fullName>
    </submittedName>
</protein>
<dbReference type="Gene3D" id="1.20.1250.20">
    <property type="entry name" value="MFS general substrate transporter like domains"/>
    <property type="match status" value="2"/>
</dbReference>
<evidence type="ECO:0000256" key="4">
    <source>
        <dbReference type="ARBA" id="ARBA00023136"/>
    </source>
</evidence>
<feature type="transmembrane region" description="Helical" evidence="5">
    <location>
        <begin position="174"/>
        <end position="196"/>
    </location>
</feature>
<evidence type="ECO:0000313" key="7">
    <source>
        <dbReference type="EMBL" id="MEL1251634.1"/>
    </source>
</evidence>
<evidence type="ECO:0000259" key="6">
    <source>
        <dbReference type="PROSITE" id="PS50850"/>
    </source>
</evidence>